<dbReference type="AlphaFoldDB" id="K8XMD1"/>
<accession>K8XMD1</accession>
<organism evidence="1 2">
    <name type="scientific">Rhodococcus opacus M213</name>
    <dbReference type="NCBI Taxonomy" id="1129896"/>
    <lineage>
        <taxon>Bacteria</taxon>
        <taxon>Bacillati</taxon>
        <taxon>Actinomycetota</taxon>
        <taxon>Actinomycetes</taxon>
        <taxon>Mycobacteriales</taxon>
        <taxon>Nocardiaceae</taxon>
        <taxon>Rhodococcus</taxon>
    </lineage>
</organism>
<evidence type="ECO:0000313" key="2">
    <source>
        <dbReference type="Proteomes" id="UP000005951"/>
    </source>
</evidence>
<dbReference type="Proteomes" id="UP000005951">
    <property type="component" value="Unassembled WGS sequence"/>
</dbReference>
<dbReference type="EMBL" id="AJYC02000032">
    <property type="protein sequence ID" value="EKT82539.1"/>
    <property type="molecule type" value="Genomic_DNA"/>
</dbReference>
<sequence>MDANVSIERDEIAKLIGGYTRSRDHARIAAEEILDAGYRRPRIITTSIELESLPAGTVVRSEAGTIAARFDLEHGVVFGDDRPFPWNALALPAIVLYTPEGS</sequence>
<proteinExistence type="predicted"/>
<name>K8XMD1_RHOOP</name>
<protein>
    <submittedName>
        <fullName evidence="1">Uncharacterized protein</fullName>
    </submittedName>
</protein>
<gene>
    <name evidence="1" type="ORF">WSS_A11678</name>
</gene>
<comment type="caution">
    <text evidence="1">The sequence shown here is derived from an EMBL/GenBank/DDBJ whole genome shotgun (WGS) entry which is preliminary data.</text>
</comment>
<evidence type="ECO:0000313" key="1">
    <source>
        <dbReference type="EMBL" id="EKT82539.1"/>
    </source>
</evidence>
<dbReference type="RefSeq" id="WP_005255867.1">
    <property type="nucleotide sequence ID" value="NZ_AJYC02000032.1"/>
</dbReference>
<reference evidence="1 2" key="1">
    <citation type="journal article" date="2013" name="Genome Announc.">
        <title>Draft Genome Sequence of Rhodococcus opacus Strain M213 Shows a Diverse Catabolic Potential.</title>
        <authorList>
            <person name="Pathak A."/>
            <person name="Green S.J."/>
            <person name="Ogram A."/>
            <person name="Chauhan A."/>
        </authorList>
    </citation>
    <scope>NUCLEOTIDE SEQUENCE [LARGE SCALE GENOMIC DNA]</scope>
    <source>
        <strain evidence="1 2">M213</strain>
    </source>
</reference>